<dbReference type="AlphaFoldDB" id="A0A1S3HTY2"/>
<feature type="region of interest" description="Disordered" evidence="1">
    <location>
        <begin position="159"/>
        <end position="221"/>
    </location>
</feature>
<feature type="region of interest" description="Disordered" evidence="1">
    <location>
        <begin position="70"/>
        <end position="90"/>
    </location>
</feature>
<name>A0A1S3HTY2_LINAN</name>
<dbReference type="InParanoid" id="A0A1S3HTY2"/>
<evidence type="ECO:0000313" key="3">
    <source>
        <dbReference type="RefSeq" id="XP_013388514.1"/>
    </source>
</evidence>
<keyword evidence="2" id="KW-1185">Reference proteome</keyword>
<reference evidence="3" key="1">
    <citation type="submission" date="2025-08" db="UniProtKB">
        <authorList>
            <consortium name="RefSeq"/>
        </authorList>
    </citation>
    <scope>IDENTIFICATION</scope>
    <source>
        <tissue evidence="3">Gonads</tissue>
    </source>
</reference>
<organism evidence="2 3">
    <name type="scientific">Lingula anatina</name>
    <name type="common">Brachiopod</name>
    <name type="synonym">Lingula unguis</name>
    <dbReference type="NCBI Taxonomy" id="7574"/>
    <lineage>
        <taxon>Eukaryota</taxon>
        <taxon>Metazoa</taxon>
        <taxon>Spiralia</taxon>
        <taxon>Lophotrochozoa</taxon>
        <taxon>Brachiopoda</taxon>
        <taxon>Linguliformea</taxon>
        <taxon>Lingulata</taxon>
        <taxon>Lingulida</taxon>
        <taxon>Linguloidea</taxon>
        <taxon>Lingulidae</taxon>
        <taxon>Lingula</taxon>
    </lineage>
</organism>
<gene>
    <name evidence="3" type="primary">LOC106157429</name>
</gene>
<sequence>MGRCKALYFDILEDQNEAQTRNERDRLEKFQMPDQQNGLCQPYLEQKPATSPNTGSLTNGQSVTEGAAGALVESAPEAKSSPYNLHGERKNTNKLQCSKFVYGKDSKLTHQKDSDNMLDSSDNISKDDTYLKGSVLSPDNNCTSNRTEILHVWPVSRVNPGEQLQPQPPQPPVQDPEEQPGELQHQQLPQEGINLAIPQNFHTENIPVPEEGAHQPEPQAQQHPVEYIDLHPENLSFPIQAEDDDTGQYIDLHPENMPEYSPA</sequence>
<dbReference type="Proteomes" id="UP000085678">
    <property type="component" value="Unplaced"/>
</dbReference>
<accession>A0A1S3HTY2</accession>
<dbReference type="RefSeq" id="XP_013388514.1">
    <property type="nucleotide sequence ID" value="XM_013533060.1"/>
</dbReference>
<protein>
    <submittedName>
        <fullName evidence="3">Uncharacterized protein LOC106157429</fullName>
    </submittedName>
</protein>
<evidence type="ECO:0000256" key="1">
    <source>
        <dbReference type="SAM" id="MobiDB-lite"/>
    </source>
</evidence>
<dbReference type="KEGG" id="lak:106157429"/>
<evidence type="ECO:0000313" key="2">
    <source>
        <dbReference type="Proteomes" id="UP000085678"/>
    </source>
</evidence>
<dbReference type="GeneID" id="106157429"/>
<proteinExistence type="predicted"/>